<keyword evidence="2" id="KW-1133">Transmembrane helix</keyword>
<dbReference type="OrthoDB" id="9778236at2"/>
<evidence type="ECO:0000256" key="1">
    <source>
        <dbReference type="SAM" id="Coils"/>
    </source>
</evidence>
<feature type="coiled-coil region" evidence="1">
    <location>
        <begin position="118"/>
        <end position="145"/>
    </location>
</feature>
<accession>B2IH45</accession>
<dbReference type="KEGG" id="bid:Bind_0809"/>
<dbReference type="eggNOG" id="COG0845">
    <property type="taxonomic scope" value="Bacteria"/>
</dbReference>
<dbReference type="STRING" id="395963.Bind_0809"/>
<evidence type="ECO:0000313" key="4">
    <source>
        <dbReference type="Proteomes" id="UP000001695"/>
    </source>
</evidence>
<name>B2IH45_BEII9</name>
<proteinExistence type="predicted"/>
<keyword evidence="2" id="KW-0812">Transmembrane</keyword>
<dbReference type="Gene3D" id="2.40.50.100">
    <property type="match status" value="1"/>
</dbReference>
<keyword evidence="1" id="KW-0175">Coiled coil</keyword>
<evidence type="ECO:0000256" key="2">
    <source>
        <dbReference type="SAM" id="Phobius"/>
    </source>
</evidence>
<dbReference type="EMBL" id="CP001016">
    <property type="protein sequence ID" value="ACB94459.1"/>
    <property type="molecule type" value="Genomic_DNA"/>
</dbReference>
<dbReference type="AlphaFoldDB" id="B2IH45"/>
<gene>
    <name evidence="3" type="ordered locus">Bind_0809</name>
</gene>
<feature type="transmembrane region" description="Helical" evidence="2">
    <location>
        <begin position="30"/>
        <end position="49"/>
    </location>
</feature>
<reference evidence="3 4" key="2">
    <citation type="journal article" date="2010" name="J. Bacteriol.">
        <title>Complete genome sequence of Beijerinckia indica subsp. indica.</title>
        <authorList>
            <person name="Tamas I."/>
            <person name="Dedysh S.N."/>
            <person name="Liesack W."/>
            <person name="Stott M.B."/>
            <person name="Alam M."/>
            <person name="Murrell J.C."/>
            <person name="Dunfield P.F."/>
        </authorList>
    </citation>
    <scope>NUCLEOTIDE SEQUENCE [LARGE SCALE GENOMIC DNA]</scope>
    <source>
        <strain evidence="4">ATCC 9039 / DSM 1715 / NCIMB 8712</strain>
    </source>
</reference>
<keyword evidence="2" id="KW-0472">Membrane</keyword>
<dbReference type="PANTHER" id="PTHR30438:SF2">
    <property type="entry name" value="MEMBRANE PROTEIN"/>
    <property type="match status" value="1"/>
</dbReference>
<organism evidence="3 4">
    <name type="scientific">Beijerinckia indica subsp. indica (strain ATCC 9039 / DSM 1715 / NCIMB 8712)</name>
    <dbReference type="NCBI Taxonomy" id="395963"/>
    <lineage>
        <taxon>Bacteria</taxon>
        <taxon>Pseudomonadati</taxon>
        <taxon>Pseudomonadota</taxon>
        <taxon>Alphaproteobacteria</taxon>
        <taxon>Hyphomicrobiales</taxon>
        <taxon>Beijerinckiaceae</taxon>
        <taxon>Beijerinckia</taxon>
    </lineage>
</organism>
<reference evidence="4" key="1">
    <citation type="submission" date="2008-03" db="EMBL/GenBank/DDBJ databases">
        <title>Complete sequence of chromosome of Beijerinckia indica subsp. indica ATCC 9039.</title>
        <authorList>
            <consortium name="US DOE Joint Genome Institute"/>
            <person name="Copeland A."/>
            <person name="Lucas S."/>
            <person name="Lapidus A."/>
            <person name="Glavina del Rio T."/>
            <person name="Dalin E."/>
            <person name="Tice H."/>
            <person name="Bruce D."/>
            <person name="Goodwin L."/>
            <person name="Pitluck S."/>
            <person name="LaButti K."/>
            <person name="Schmutz J."/>
            <person name="Larimer F."/>
            <person name="Land M."/>
            <person name="Hauser L."/>
            <person name="Kyrpides N."/>
            <person name="Mikhailova N."/>
            <person name="Dunfield P.F."/>
            <person name="Dedysh S.N."/>
            <person name="Liesack W."/>
            <person name="Saw J.H."/>
            <person name="Alam M."/>
            <person name="Chen Y."/>
            <person name="Murrell J.C."/>
            <person name="Richardson P."/>
        </authorList>
    </citation>
    <scope>NUCLEOTIDE SEQUENCE [LARGE SCALE GENOMIC DNA]</scope>
    <source>
        <strain evidence="4">ATCC 9039 / DSM 1715 / NCIMB 8712</strain>
    </source>
</reference>
<evidence type="ECO:0000313" key="3">
    <source>
        <dbReference type="EMBL" id="ACB94459.1"/>
    </source>
</evidence>
<sequence>MLTVTAAPALPVEIETQRPAPGKSWWRRSLTVLLLLLGIGSAIGGWYWWHQPRNIVPAGIVWGNGRIDAREIDIDTKFAGRVYELLVDEGDMVTEGQVVARMDTRDLQAQLGREEALVRQNEHAIAEAEANVAQLKTQQALAQMELDRTSALFKRGYATRELYDQRFQALNGANETLKAAQARVVEAHHAYDAAKHNVELDQVNINDNTLVAPRAGRIQYRISSLGEILPAGGKIFSMIDISDVYMDIYLPTLEAGRVKIGNDARIVLDAYPEHPIRSKVTFLATQAQFTPKAVETKSERDKLMFRVKVRIDPDILKKYADSVRTGLPGNAYVRIDPNVEWPSWLQSRSAN</sequence>
<dbReference type="Proteomes" id="UP000001695">
    <property type="component" value="Chromosome"/>
</dbReference>
<dbReference type="Gene3D" id="2.40.30.170">
    <property type="match status" value="1"/>
</dbReference>
<dbReference type="Gene3D" id="1.10.287.470">
    <property type="entry name" value="Helix hairpin bin"/>
    <property type="match status" value="1"/>
</dbReference>
<dbReference type="SUPFAM" id="SSF111369">
    <property type="entry name" value="HlyD-like secretion proteins"/>
    <property type="match status" value="1"/>
</dbReference>
<dbReference type="HOGENOM" id="CLU_018816_6_0_5"/>
<protein>
    <submittedName>
        <fullName evidence="3">Secretion protein HlyD family protein</fullName>
    </submittedName>
</protein>
<keyword evidence="4" id="KW-1185">Reference proteome</keyword>
<dbReference type="PANTHER" id="PTHR30438">
    <property type="entry name" value="36 KDA ANTIGEN-RELATED"/>
    <property type="match status" value="1"/>
</dbReference>
<dbReference type="GO" id="GO:0005886">
    <property type="term" value="C:plasma membrane"/>
    <property type="evidence" value="ECO:0007669"/>
    <property type="project" value="TreeGrafter"/>
</dbReference>